<evidence type="ECO:0000256" key="2">
    <source>
        <dbReference type="ARBA" id="ARBA00022723"/>
    </source>
</evidence>
<evidence type="ECO:0000256" key="1">
    <source>
        <dbReference type="ARBA" id="ARBA00022691"/>
    </source>
</evidence>
<evidence type="ECO:0000259" key="5">
    <source>
        <dbReference type="PROSITE" id="PS51918"/>
    </source>
</evidence>
<gene>
    <name evidence="6" type="ORF">GCM10017600_55830</name>
</gene>
<keyword evidence="4" id="KW-0411">Iron-sulfur</keyword>
<keyword evidence="2" id="KW-0479">Metal-binding</keyword>
<feature type="domain" description="Radical SAM core" evidence="5">
    <location>
        <begin position="11"/>
        <end position="231"/>
    </location>
</feature>
<evidence type="ECO:0000256" key="4">
    <source>
        <dbReference type="ARBA" id="ARBA00023014"/>
    </source>
</evidence>
<sequence>MHLMDILALRPVPAAAVLMAITRRCPLRCRHCSTGSLPTSQEHPGHPFLRLAGTFTPGDRPELVMLTGGEPLLRPRLVRSLAETAAASGSRTMILSGMFFAPRIPPAIGEAIEAADHFSASLDAFHEEEVPRESVFAVMRTLLARGKDLSFHVTGAGPEDPYLRDVTSAIRREFDDRVPVLVSRVQPVGRARALPPNASPAVRDTAPQEERETQARVLPCAMAAWPVVGFDGTITACCNQDVVDHRPVPAHLLLGHARDDGWSTIRERCLGSDTLRAIRTYGPLRLADAPGSGYCETCRALGPLTRARTPVSAFLERQVRDMQLAAGGAGFARRYGCPPYSELVSLGHPRRNDGL</sequence>
<dbReference type="InterPro" id="IPR058240">
    <property type="entry name" value="rSAM_sf"/>
</dbReference>
<name>A0A9W6MF15_9ACTN</name>
<dbReference type="EMBL" id="BSEV01000015">
    <property type="protein sequence ID" value="GLK12174.1"/>
    <property type="molecule type" value="Genomic_DNA"/>
</dbReference>
<dbReference type="GO" id="GO:0003824">
    <property type="term" value="F:catalytic activity"/>
    <property type="evidence" value="ECO:0007669"/>
    <property type="project" value="InterPro"/>
</dbReference>
<dbReference type="CDD" id="cd01335">
    <property type="entry name" value="Radical_SAM"/>
    <property type="match status" value="1"/>
</dbReference>
<keyword evidence="3" id="KW-0408">Iron</keyword>
<dbReference type="Proteomes" id="UP001143474">
    <property type="component" value="Unassembled WGS sequence"/>
</dbReference>
<dbReference type="GO" id="GO:0051536">
    <property type="term" value="F:iron-sulfur cluster binding"/>
    <property type="evidence" value="ECO:0007669"/>
    <property type="project" value="UniProtKB-KW"/>
</dbReference>
<dbReference type="InterPro" id="IPR050377">
    <property type="entry name" value="Radical_SAM_PqqE_MftC-like"/>
</dbReference>
<dbReference type="GO" id="GO:0046872">
    <property type="term" value="F:metal ion binding"/>
    <property type="evidence" value="ECO:0007669"/>
    <property type="project" value="UniProtKB-KW"/>
</dbReference>
<evidence type="ECO:0000313" key="6">
    <source>
        <dbReference type="EMBL" id="GLK12174.1"/>
    </source>
</evidence>
<accession>A0A9W6MF15</accession>
<dbReference type="InterPro" id="IPR013785">
    <property type="entry name" value="Aldolase_TIM"/>
</dbReference>
<dbReference type="SFLD" id="SFLDS00029">
    <property type="entry name" value="Radical_SAM"/>
    <property type="match status" value="1"/>
</dbReference>
<reference evidence="6" key="1">
    <citation type="journal article" date="2014" name="Int. J. Syst. Evol. Microbiol.">
        <title>Complete genome sequence of Corynebacterium casei LMG S-19264T (=DSM 44701T), isolated from a smear-ripened cheese.</title>
        <authorList>
            <consortium name="US DOE Joint Genome Institute (JGI-PGF)"/>
            <person name="Walter F."/>
            <person name="Albersmeier A."/>
            <person name="Kalinowski J."/>
            <person name="Ruckert C."/>
        </authorList>
    </citation>
    <scope>NUCLEOTIDE SEQUENCE</scope>
    <source>
        <strain evidence="6">VKM Ac-2007</strain>
    </source>
</reference>
<proteinExistence type="predicted"/>
<dbReference type="PANTHER" id="PTHR11228:SF7">
    <property type="entry name" value="PQQA PEPTIDE CYCLASE"/>
    <property type="match status" value="1"/>
</dbReference>
<dbReference type="SUPFAM" id="SSF102114">
    <property type="entry name" value="Radical SAM enzymes"/>
    <property type="match status" value="1"/>
</dbReference>
<keyword evidence="1" id="KW-0949">S-adenosyl-L-methionine</keyword>
<evidence type="ECO:0000313" key="7">
    <source>
        <dbReference type="Proteomes" id="UP001143474"/>
    </source>
</evidence>
<comment type="caution">
    <text evidence="6">The sequence shown here is derived from an EMBL/GenBank/DDBJ whole genome shotgun (WGS) entry which is preliminary data.</text>
</comment>
<dbReference type="PANTHER" id="PTHR11228">
    <property type="entry name" value="RADICAL SAM DOMAIN PROTEIN"/>
    <property type="match status" value="1"/>
</dbReference>
<organism evidence="6 7">
    <name type="scientific">Streptosporangium carneum</name>
    <dbReference type="NCBI Taxonomy" id="47481"/>
    <lineage>
        <taxon>Bacteria</taxon>
        <taxon>Bacillati</taxon>
        <taxon>Actinomycetota</taxon>
        <taxon>Actinomycetes</taxon>
        <taxon>Streptosporangiales</taxon>
        <taxon>Streptosporangiaceae</taxon>
        <taxon>Streptosporangium</taxon>
    </lineage>
</organism>
<dbReference type="PROSITE" id="PS51918">
    <property type="entry name" value="RADICAL_SAM"/>
    <property type="match status" value="1"/>
</dbReference>
<dbReference type="Gene3D" id="3.20.20.70">
    <property type="entry name" value="Aldolase class I"/>
    <property type="match status" value="1"/>
</dbReference>
<protein>
    <recommendedName>
        <fullName evidence="5">Radical SAM core domain-containing protein</fullName>
    </recommendedName>
</protein>
<evidence type="ECO:0000256" key="3">
    <source>
        <dbReference type="ARBA" id="ARBA00023004"/>
    </source>
</evidence>
<dbReference type="InterPro" id="IPR007197">
    <property type="entry name" value="rSAM"/>
</dbReference>
<keyword evidence="7" id="KW-1185">Reference proteome</keyword>
<dbReference type="AlphaFoldDB" id="A0A9W6MF15"/>
<dbReference type="Pfam" id="PF04055">
    <property type="entry name" value="Radical_SAM"/>
    <property type="match status" value="1"/>
</dbReference>
<reference evidence="6" key="2">
    <citation type="submission" date="2023-01" db="EMBL/GenBank/DDBJ databases">
        <authorList>
            <person name="Sun Q."/>
            <person name="Evtushenko L."/>
        </authorList>
    </citation>
    <scope>NUCLEOTIDE SEQUENCE</scope>
    <source>
        <strain evidence="6">VKM Ac-2007</strain>
    </source>
</reference>